<proteinExistence type="predicted"/>
<evidence type="ECO:0000313" key="2">
    <source>
        <dbReference type="EMBL" id="CAE0249223.1"/>
    </source>
</evidence>
<dbReference type="AlphaFoldDB" id="A0A7S3D7M5"/>
<organism evidence="2">
    <name type="scientific">Palpitomonas bilix</name>
    <dbReference type="NCBI Taxonomy" id="652834"/>
    <lineage>
        <taxon>Eukaryota</taxon>
        <taxon>Eukaryota incertae sedis</taxon>
    </lineage>
</organism>
<dbReference type="EMBL" id="HBIB01017635">
    <property type="protein sequence ID" value="CAE0249223.1"/>
    <property type="molecule type" value="Transcribed_RNA"/>
</dbReference>
<protein>
    <submittedName>
        <fullName evidence="2">Uncharacterized protein</fullName>
    </submittedName>
</protein>
<reference evidence="2" key="1">
    <citation type="submission" date="2021-01" db="EMBL/GenBank/DDBJ databases">
        <authorList>
            <person name="Corre E."/>
            <person name="Pelletier E."/>
            <person name="Niang G."/>
            <person name="Scheremetjew M."/>
            <person name="Finn R."/>
            <person name="Kale V."/>
            <person name="Holt S."/>
            <person name="Cochrane G."/>
            <person name="Meng A."/>
            <person name="Brown T."/>
            <person name="Cohen L."/>
        </authorList>
    </citation>
    <scope>NUCLEOTIDE SEQUENCE</scope>
    <source>
        <strain evidence="2">NIES-2562</strain>
    </source>
</reference>
<evidence type="ECO:0000256" key="1">
    <source>
        <dbReference type="SAM" id="MobiDB-lite"/>
    </source>
</evidence>
<feature type="compositionally biased region" description="Basic and acidic residues" evidence="1">
    <location>
        <begin position="15"/>
        <end position="44"/>
    </location>
</feature>
<sequence length="159" mass="17475">MKIEGRNGKGRRKGERRERRDRQGRKSSEKGGDGVDKVEARRGEEEESKVESSLQSHIQERVGGEGVAEPAVGEQQSGKKGKKKKTVVSLHDFFAKSDEDEAREGQQKAMPAWSRQQGGGGHVSLLSIQAQQAGEADRRKEVVRTAADSAWSHNGGWGR</sequence>
<gene>
    <name evidence="2" type="ORF">PBIL07802_LOCUS11422</name>
</gene>
<accession>A0A7S3D7M5</accession>
<name>A0A7S3D7M5_9EUKA</name>
<feature type="region of interest" description="Disordered" evidence="1">
    <location>
        <begin position="1"/>
        <end position="159"/>
    </location>
</feature>